<comment type="catalytic activity">
    <reaction evidence="6">
        <text>4 Fe(2+) + O2 + 4 H(+) = 4 Fe(3+) + 2 H2O</text>
        <dbReference type="Rhea" id="RHEA:11148"/>
        <dbReference type="ChEBI" id="CHEBI:15377"/>
        <dbReference type="ChEBI" id="CHEBI:15378"/>
        <dbReference type="ChEBI" id="CHEBI:15379"/>
        <dbReference type="ChEBI" id="CHEBI:29033"/>
        <dbReference type="ChEBI" id="CHEBI:29034"/>
        <dbReference type="EC" id="1.16.3.1"/>
    </reaction>
</comment>
<dbReference type="PANTHER" id="PTHR30295">
    <property type="entry name" value="BACTERIOFERRITIN"/>
    <property type="match status" value="1"/>
</dbReference>
<dbReference type="SUPFAM" id="SSF47240">
    <property type="entry name" value="Ferritin-like"/>
    <property type="match status" value="1"/>
</dbReference>
<feature type="domain" description="Ferritin-like diiron" evidence="8">
    <location>
        <begin position="11"/>
        <end position="155"/>
    </location>
</feature>
<keyword evidence="2 6" id="KW-0409">Iron storage</keyword>
<dbReference type="Proteomes" id="UP000198771">
    <property type="component" value="Unassembled WGS sequence"/>
</dbReference>
<evidence type="ECO:0000256" key="1">
    <source>
        <dbReference type="ARBA" id="ARBA00008093"/>
    </source>
</evidence>
<dbReference type="InterPro" id="IPR009040">
    <property type="entry name" value="Ferritin-like_diiron"/>
</dbReference>
<protein>
    <recommendedName>
        <fullName evidence="6">Bacterioferritin</fullName>
        <ecNumber evidence="6">1.16.3.1</ecNumber>
    </recommendedName>
</protein>
<dbReference type="AlphaFoldDB" id="A0A1G6DCS1"/>
<dbReference type="PRINTS" id="PR00601">
    <property type="entry name" value="BACFERRITIN"/>
</dbReference>
<proteinExistence type="inferred from homology"/>
<evidence type="ECO:0000256" key="6">
    <source>
        <dbReference type="PIRNR" id="PIRNR002560"/>
    </source>
</evidence>
<keyword evidence="5 6" id="KW-0408">Iron</keyword>
<dbReference type="GO" id="GO:0020037">
    <property type="term" value="F:heme binding"/>
    <property type="evidence" value="ECO:0007669"/>
    <property type="project" value="TreeGrafter"/>
</dbReference>
<feature type="binding site" evidence="7">
    <location>
        <position position="64"/>
    </location>
    <ligand>
        <name>Fe cation</name>
        <dbReference type="ChEBI" id="CHEBI:24875"/>
        <label>1</label>
    </ligand>
</feature>
<dbReference type="EC" id="1.16.3.1" evidence="6"/>
<sequence length="183" mass="20554">MEISKLTGSKEERRAKVIEVLNKARSMELHAISQYMNQHYGLDDMDYGELAANQKLIAIDEMRHAEMFAERIKELGGEPTTDLAQKPQLNQDVATMFTFDADLEDNTVDVYNQFLLVCRENGDSVSVKLFEQIIDEEQVHFNHFDNVADHIKNLGDVYLSKLAGTSASTGGYGKGFSLNQSSV</sequence>
<comment type="similarity">
    <text evidence="1 6">Belongs to the bacterioferritin family.</text>
</comment>
<feature type="binding site" description="axial binding residue" evidence="7">
    <location>
        <position position="62"/>
    </location>
    <ligand>
        <name>heme b</name>
        <dbReference type="ChEBI" id="CHEBI:60344"/>
        <note>ligand shared between dimeric partners</note>
    </ligand>
    <ligandPart>
        <name>Fe</name>
        <dbReference type="ChEBI" id="CHEBI:18248"/>
    </ligandPart>
</feature>
<evidence type="ECO:0000259" key="8">
    <source>
        <dbReference type="PROSITE" id="PS50905"/>
    </source>
</evidence>
<dbReference type="InterPro" id="IPR009078">
    <property type="entry name" value="Ferritin-like_SF"/>
</dbReference>
<dbReference type="PIRSF" id="PIRSF002560">
    <property type="entry name" value="Bacterioferritin"/>
    <property type="match status" value="1"/>
</dbReference>
<gene>
    <name evidence="9" type="ORF">SAMN05660653_02060</name>
</gene>
<dbReference type="GO" id="GO:0006826">
    <property type="term" value="P:iron ion transport"/>
    <property type="evidence" value="ECO:0007669"/>
    <property type="project" value="InterPro"/>
</dbReference>
<feature type="binding site" evidence="7">
    <location>
        <position position="61"/>
    </location>
    <ligand>
        <name>Fe cation</name>
        <dbReference type="ChEBI" id="CHEBI:24875"/>
        <label>2</label>
    </ligand>
</feature>
<feature type="binding site" evidence="7">
    <location>
        <position position="60"/>
    </location>
    <ligand>
        <name>Fe cation</name>
        <dbReference type="ChEBI" id="CHEBI:24875"/>
        <label>3</label>
    </ligand>
</feature>
<dbReference type="Gene3D" id="1.20.1260.10">
    <property type="match status" value="1"/>
</dbReference>
<feature type="binding site" evidence="7">
    <location>
        <position position="140"/>
    </location>
    <ligand>
        <name>Fe cation</name>
        <dbReference type="ChEBI" id="CHEBI:24875"/>
        <label>2</label>
    </ligand>
</feature>
<organism evidence="9 10">
    <name type="scientific">Desulfonatronum thiosulfatophilum</name>
    <dbReference type="NCBI Taxonomy" id="617002"/>
    <lineage>
        <taxon>Bacteria</taxon>
        <taxon>Pseudomonadati</taxon>
        <taxon>Thermodesulfobacteriota</taxon>
        <taxon>Desulfovibrionia</taxon>
        <taxon>Desulfovibrionales</taxon>
        <taxon>Desulfonatronaceae</taxon>
        <taxon>Desulfonatronum</taxon>
    </lineage>
</organism>
<dbReference type="EMBL" id="FMXO01000011">
    <property type="protein sequence ID" value="SDB42909.1"/>
    <property type="molecule type" value="Genomic_DNA"/>
</dbReference>
<dbReference type="GO" id="GO:0005829">
    <property type="term" value="C:cytosol"/>
    <property type="evidence" value="ECO:0007669"/>
    <property type="project" value="TreeGrafter"/>
</dbReference>
<evidence type="ECO:0000256" key="4">
    <source>
        <dbReference type="ARBA" id="ARBA00022723"/>
    </source>
</evidence>
<dbReference type="Pfam" id="PF00210">
    <property type="entry name" value="Ferritin"/>
    <property type="match status" value="1"/>
</dbReference>
<dbReference type="GO" id="GO:0008199">
    <property type="term" value="F:ferric iron binding"/>
    <property type="evidence" value="ECO:0007669"/>
    <property type="project" value="InterPro"/>
</dbReference>
<keyword evidence="4 6" id="KW-0479">Metal-binding</keyword>
<dbReference type="InterPro" id="IPR012347">
    <property type="entry name" value="Ferritin-like"/>
</dbReference>
<evidence type="ECO:0000313" key="9">
    <source>
        <dbReference type="EMBL" id="SDB42909.1"/>
    </source>
</evidence>
<dbReference type="InterPro" id="IPR002024">
    <property type="entry name" value="Bacterioferritin"/>
</dbReference>
<feature type="binding site" evidence="7">
    <location>
        <position position="28"/>
    </location>
    <ligand>
        <name>Fe cation</name>
        <dbReference type="ChEBI" id="CHEBI:24875"/>
        <label>1</label>
    </ligand>
</feature>
<dbReference type="PANTHER" id="PTHR30295:SF0">
    <property type="entry name" value="BACTERIOFERRITIN"/>
    <property type="match status" value="1"/>
</dbReference>
<feature type="binding site" evidence="7">
    <location>
        <position position="137"/>
    </location>
    <ligand>
        <name>Fe cation</name>
        <dbReference type="ChEBI" id="CHEBI:24875"/>
        <label>1</label>
    </ligand>
</feature>
<evidence type="ECO:0000256" key="3">
    <source>
        <dbReference type="ARBA" id="ARBA00022617"/>
    </source>
</evidence>
<evidence type="ECO:0000256" key="7">
    <source>
        <dbReference type="PIRSR" id="PIRSR002560-1"/>
    </source>
</evidence>
<dbReference type="STRING" id="617002.SAMN05660653_02060"/>
<keyword evidence="3" id="KW-0349">Heme</keyword>
<feature type="binding site" evidence="7">
    <location>
        <position position="104"/>
    </location>
    <ligand>
        <name>Fe cation</name>
        <dbReference type="ChEBI" id="CHEBI:24875"/>
        <label>2</label>
    </ligand>
</feature>
<dbReference type="GO" id="GO:0006879">
    <property type="term" value="P:intracellular iron ion homeostasis"/>
    <property type="evidence" value="ECO:0007669"/>
    <property type="project" value="UniProtKB-KW"/>
</dbReference>
<evidence type="ECO:0000256" key="2">
    <source>
        <dbReference type="ARBA" id="ARBA00022434"/>
    </source>
</evidence>
<accession>A0A1G6DCS1</accession>
<dbReference type="PROSITE" id="PS50905">
    <property type="entry name" value="FERRITIN_LIKE"/>
    <property type="match status" value="1"/>
</dbReference>
<dbReference type="RefSeq" id="WP_279615057.1">
    <property type="nucleotide sequence ID" value="NZ_FMXO01000011.1"/>
</dbReference>
<feature type="binding site" evidence="7">
    <location>
        <position position="137"/>
    </location>
    <ligand>
        <name>Fe cation</name>
        <dbReference type="ChEBI" id="CHEBI:24875"/>
        <label>2</label>
    </ligand>
</feature>
<keyword evidence="10" id="KW-1185">Reference proteome</keyword>
<evidence type="ECO:0000313" key="10">
    <source>
        <dbReference type="Proteomes" id="UP000198771"/>
    </source>
</evidence>
<dbReference type="GO" id="GO:0004322">
    <property type="term" value="F:ferroxidase activity"/>
    <property type="evidence" value="ECO:0007669"/>
    <property type="project" value="UniProtKB-EC"/>
</dbReference>
<evidence type="ECO:0000256" key="5">
    <source>
        <dbReference type="ARBA" id="ARBA00023004"/>
    </source>
</evidence>
<feature type="binding site" evidence="7">
    <location>
        <position position="61"/>
    </location>
    <ligand>
        <name>Fe cation</name>
        <dbReference type="ChEBI" id="CHEBI:24875"/>
        <label>1</label>
    </ligand>
</feature>
<reference evidence="9 10" key="1">
    <citation type="submission" date="2016-10" db="EMBL/GenBank/DDBJ databases">
        <authorList>
            <person name="de Groot N.N."/>
        </authorList>
    </citation>
    <scope>NUCLEOTIDE SEQUENCE [LARGE SCALE GENOMIC DNA]</scope>
    <source>
        <strain evidence="9 10">ASO4-2</strain>
    </source>
</reference>
<comment type="function">
    <text evidence="6">Iron-storage protein, whose ferroxidase center binds Fe(2+), oxidizes it using dioxygen to Fe(3+), and participates in the subsequent Fe(3+) oxide mineral core formation within the central cavity of the BFR protein shell.</text>
</comment>
<dbReference type="InterPro" id="IPR008331">
    <property type="entry name" value="Ferritin_DPS_dom"/>
</dbReference>
<name>A0A1G6DCS1_9BACT</name>